<dbReference type="AlphaFoldDB" id="A0A0D1ZY87"/>
<evidence type="ECO:0000313" key="2">
    <source>
        <dbReference type="Proteomes" id="UP000054466"/>
    </source>
</evidence>
<dbReference type="GeneID" id="27343727"/>
<dbReference type="EMBL" id="KN847041">
    <property type="protein sequence ID" value="KIW33031.1"/>
    <property type="molecule type" value="Genomic_DNA"/>
</dbReference>
<keyword evidence="2" id="KW-1185">Reference proteome</keyword>
<dbReference type="Proteomes" id="UP000054466">
    <property type="component" value="Unassembled WGS sequence"/>
</dbReference>
<accession>A0A0D1ZY87</accession>
<gene>
    <name evidence="1" type="ORF">PV07_04533</name>
</gene>
<dbReference type="VEuPathDB" id="FungiDB:PV07_04533"/>
<dbReference type="HOGENOM" id="CLU_2183668_0_0_1"/>
<reference evidence="1 2" key="1">
    <citation type="submission" date="2015-01" db="EMBL/GenBank/DDBJ databases">
        <title>The Genome Sequence of Cladophialophora immunda CBS83496.</title>
        <authorList>
            <consortium name="The Broad Institute Genomics Platform"/>
            <person name="Cuomo C."/>
            <person name="de Hoog S."/>
            <person name="Gorbushina A."/>
            <person name="Stielow B."/>
            <person name="Teixiera M."/>
            <person name="Abouelleil A."/>
            <person name="Chapman S.B."/>
            <person name="Priest M."/>
            <person name="Young S.K."/>
            <person name="Wortman J."/>
            <person name="Nusbaum C."/>
            <person name="Birren B."/>
        </authorList>
    </citation>
    <scope>NUCLEOTIDE SEQUENCE [LARGE SCALE GENOMIC DNA]</scope>
    <source>
        <strain evidence="1 2">CBS 83496</strain>
    </source>
</reference>
<proteinExistence type="predicted"/>
<name>A0A0D1ZY87_9EURO</name>
<evidence type="ECO:0000313" key="1">
    <source>
        <dbReference type="EMBL" id="KIW33031.1"/>
    </source>
</evidence>
<sequence>MATRLHLRQTASFRGSGGSPGGRVTTVFDPVLGTARCHCRLRIPNNRPRIPRSIGVLRFVANAISEGNKLAAIVAFLMHDTTKSRIGLETSHICYHPKDAIGQKKEPYL</sequence>
<organism evidence="1 2">
    <name type="scientific">Cladophialophora immunda</name>
    <dbReference type="NCBI Taxonomy" id="569365"/>
    <lineage>
        <taxon>Eukaryota</taxon>
        <taxon>Fungi</taxon>
        <taxon>Dikarya</taxon>
        <taxon>Ascomycota</taxon>
        <taxon>Pezizomycotina</taxon>
        <taxon>Eurotiomycetes</taxon>
        <taxon>Chaetothyriomycetidae</taxon>
        <taxon>Chaetothyriales</taxon>
        <taxon>Herpotrichiellaceae</taxon>
        <taxon>Cladophialophora</taxon>
    </lineage>
</organism>
<protein>
    <submittedName>
        <fullName evidence="1">Uncharacterized protein</fullName>
    </submittedName>
</protein>
<dbReference type="RefSeq" id="XP_016253247.1">
    <property type="nucleotide sequence ID" value="XM_016391345.1"/>
</dbReference>